<reference evidence="2" key="1">
    <citation type="journal article" date="2023" name="Front. Plant Sci.">
        <title>Chromosomal-level genome assembly of Melastoma candidum provides insights into trichome evolution.</title>
        <authorList>
            <person name="Zhong Y."/>
            <person name="Wu W."/>
            <person name="Sun C."/>
            <person name="Zou P."/>
            <person name="Liu Y."/>
            <person name="Dai S."/>
            <person name="Zhou R."/>
        </authorList>
    </citation>
    <scope>NUCLEOTIDE SEQUENCE [LARGE SCALE GENOMIC DNA]</scope>
</reference>
<organism evidence="1 2">
    <name type="scientific">Melastoma candidum</name>
    <dbReference type="NCBI Taxonomy" id="119954"/>
    <lineage>
        <taxon>Eukaryota</taxon>
        <taxon>Viridiplantae</taxon>
        <taxon>Streptophyta</taxon>
        <taxon>Embryophyta</taxon>
        <taxon>Tracheophyta</taxon>
        <taxon>Spermatophyta</taxon>
        <taxon>Magnoliopsida</taxon>
        <taxon>eudicotyledons</taxon>
        <taxon>Gunneridae</taxon>
        <taxon>Pentapetalae</taxon>
        <taxon>rosids</taxon>
        <taxon>malvids</taxon>
        <taxon>Myrtales</taxon>
        <taxon>Melastomataceae</taxon>
        <taxon>Melastomatoideae</taxon>
        <taxon>Melastomateae</taxon>
        <taxon>Melastoma</taxon>
    </lineage>
</organism>
<sequence>MEQSTPENYDDNAGAPEVLRCKRSDGKQWRCNAPCMPDKTVCEKHYYQAKKRAANSAMRASMKRSKRKLSGEDDIYLESKSDDFDIPLTEMEGSDYSRPVSGKKYKGSKYVEYSPEATPVRSSLLSNSHRHVDDVEEPEEDWGSSVLAARNSSGNRSHHGFETNAAMGYSDGSIDSSEDEGGETCHQCQQSVTDGVIWCSKCDRRGYCRSCISEWYPGDSLEDLREACPACRGSCVCKTCLRADNKTKTRIRDIPVLDRLRYLSYLLSSLLPVVQQIYHEQCFEVELEKELHGPEINLPRVKLAADEQMCCNICRIPIVDYHRHCPNCMHDLCLHCCRDLRVASRESTGETENGRDSIDPTNAAELRLNLRGNYPDWRAGSDGRIPCPPKKYGGCGHPSLKLNRIFKMNWVAKLAKNVDEMVSGCRLDTSNCRKDAGSNASVLATRSISEGGDTGGLYDPIAGNIRVRDISEFLMHFRMGEPVIVREVWDKSLSSGWDPIVIWRGILETDDEKMKAENRKVKVTDYLNKSEADIELDQFMKGYFGGLRQNGSPHLLKLKDWPSASASEEFLLYHKVEFIKKMPLMEYIHPRLGILNVTAKLPHYSLQSDVGPKISISYGAKEDLGDANSVSKLHLKMRDMVYLLVHACEVKYKSQHLSSQESTPQIKAATFSREPFMNGGKLDGVYEVEADLHEKKDSHLSPDSETRRFEDQESGLISSSLEETRNGSGECQSCGAIWDIFRRQDVPKLIQYLQNHRNDFGKPDAFDEMAANPLFEEAIYLDEQHKRKLKEEFGVVPWSVQQGVGDAVFIPAGCPFQLRNLQSNVQLGLDFLSPDSLGEAIKLGEEIRCLQNGHEAKLQILEVVKMSLYVASSAIKEVQKLVLDPKFSSEVSFEDCNLTVMVSDNLEKITKQKQVKCA</sequence>
<proteinExistence type="predicted"/>
<protein>
    <submittedName>
        <fullName evidence="1">Uncharacterized protein</fullName>
    </submittedName>
</protein>
<name>A0ACB9R070_9MYRT</name>
<evidence type="ECO:0000313" key="1">
    <source>
        <dbReference type="EMBL" id="KAI4369397.1"/>
    </source>
</evidence>
<evidence type="ECO:0000313" key="2">
    <source>
        <dbReference type="Proteomes" id="UP001057402"/>
    </source>
</evidence>
<gene>
    <name evidence="1" type="ORF">MLD38_017839</name>
</gene>
<accession>A0ACB9R070</accession>
<comment type="caution">
    <text evidence="1">The sequence shown here is derived from an EMBL/GenBank/DDBJ whole genome shotgun (WGS) entry which is preliminary data.</text>
</comment>
<dbReference type="EMBL" id="CM042884">
    <property type="protein sequence ID" value="KAI4369397.1"/>
    <property type="molecule type" value="Genomic_DNA"/>
</dbReference>
<keyword evidence="2" id="KW-1185">Reference proteome</keyword>
<dbReference type="Proteomes" id="UP001057402">
    <property type="component" value="Chromosome 5"/>
</dbReference>